<protein>
    <submittedName>
        <fullName evidence="1">Uncharacterized protein</fullName>
    </submittedName>
</protein>
<evidence type="ECO:0000313" key="1">
    <source>
        <dbReference type="EMBL" id="RPD59312.1"/>
    </source>
</evidence>
<dbReference type="EMBL" id="ML122271">
    <property type="protein sequence ID" value="RPD59312.1"/>
    <property type="molecule type" value="Genomic_DNA"/>
</dbReference>
<proteinExistence type="predicted"/>
<name>A0A5C2S6E3_9APHY</name>
<dbReference type="AlphaFoldDB" id="A0A5C2S6E3"/>
<gene>
    <name evidence="1" type="ORF">L227DRAFT_168580</name>
</gene>
<dbReference type="Proteomes" id="UP000313359">
    <property type="component" value="Unassembled WGS sequence"/>
</dbReference>
<reference evidence="1" key="1">
    <citation type="journal article" date="2018" name="Genome Biol. Evol.">
        <title>Genomics and development of Lentinus tigrinus, a white-rot wood-decaying mushroom with dimorphic fruiting bodies.</title>
        <authorList>
            <person name="Wu B."/>
            <person name="Xu Z."/>
            <person name="Knudson A."/>
            <person name="Carlson A."/>
            <person name="Chen N."/>
            <person name="Kovaka S."/>
            <person name="LaButti K."/>
            <person name="Lipzen A."/>
            <person name="Pennachio C."/>
            <person name="Riley R."/>
            <person name="Schakwitz W."/>
            <person name="Umezawa K."/>
            <person name="Ohm R.A."/>
            <person name="Grigoriev I.V."/>
            <person name="Nagy L.G."/>
            <person name="Gibbons J."/>
            <person name="Hibbett D."/>
        </authorList>
    </citation>
    <scope>NUCLEOTIDE SEQUENCE [LARGE SCALE GENOMIC DNA]</scope>
    <source>
        <strain evidence="1">ALCF2SS1-6</strain>
    </source>
</reference>
<accession>A0A5C2S6E3</accession>
<evidence type="ECO:0000313" key="2">
    <source>
        <dbReference type="Proteomes" id="UP000313359"/>
    </source>
</evidence>
<organism evidence="1 2">
    <name type="scientific">Lentinus tigrinus ALCF2SS1-6</name>
    <dbReference type="NCBI Taxonomy" id="1328759"/>
    <lineage>
        <taxon>Eukaryota</taxon>
        <taxon>Fungi</taxon>
        <taxon>Dikarya</taxon>
        <taxon>Basidiomycota</taxon>
        <taxon>Agaricomycotina</taxon>
        <taxon>Agaricomycetes</taxon>
        <taxon>Polyporales</taxon>
        <taxon>Polyporaceae</taxon>
        <taxon>Lentinus</taxon>
    </lineage>
</organism>
<keyword evidence="2" id="KW-1185">Reference proteome</keyword>
<sequence>MISCGVSYSALRHQMGERTAYLFKHHIFSASHCRGAVACGSRQWARVRPGPILLFCCALLSFCSTNQMLHSAVRTDLPT</sequence>